<comment type="caution">
    <text evidence="2">The sequence shown here is derived from an EMBL/GenBank/DDBJ whole genome shotgun (WGS) entry which is preliminary data.</text>
</comment>
<feature type="region of interest" description="Disordered" evidence="1">
    <location>
        <begin position="235"/>
        <end position="286"/>
    </location>
</feature>
<feature type="compositionally biased region" description="Pro residues" evidence="1">
    <location>
        <begin position="47"/>
        <end position="57"/>
    </location>
</feature>
<keyword evidence="3" id="KW-1185">Reference proteome</keyword>
<feature type="region of interest" description="Disordered" evidence="1">
    <location>
        <begin position="1"/>
        <end position="61"/>
    </location>
</feature>
<sequence>MEDVSGHPKDERPSSIGVFEMEAQPHYSDRLPEPALNDSVHLLPLPDGSPPSPPDSPPSTSAFAFLSTAAATTTSTTSTSTLNIFVTAASTSTSTSTSSVTTTTSSSPVPPSAPLPTVVPQPSVPTQSSLLAKPIRPSQSSVQSSPHLAYQSAVPHEYCTTPNSNQIVQMAGSTPHGNHMFLNPQAPQQNPHFQPVNAPFAQRPLHSNLPQNASGHFSFTTPPIQQLPYPRQYSMPSHPDGRPGFSTDGRMPSSEYADNHPGAWMGGRNPSYAGPSFGQEGHFRLPPPNNMGFQVAPSNKVPAGASIPGHGVTQMLPCRPDMPAP</sequence>
<dbReference type="AlphaFoldDB" id="A0A8T2YD99"/>
<evidence type="ECO:0000313" key="2">
    <source>
        <dbReference type="EMBL" id="KAH8502989.1"/>
    </source>
</evidence>
<feature type="compositionally biased region" description="Basic and acidic residues" evidence="1">
    <location>
        <begin position="1"/>
        <end position="13"/>
    </location>
</feature>
<evidence type="ECO:0000256" key="1">
    <source>
        <dbReference type="SAM" id="MobiDB-lite"/>
    </source>
</evidence>
<proteinExistence type="predicted"/>
<dbReference type="EMBL" id="JACEGQ020000007">
    <property type="protein sequence ID" value="KAH8502989.1"/>
    <property type="molecule type" value="Genomic_DNA"/>
</dbReference>
<accession>A0A8T2YD99</accession>
<organism evidence="2 3">
    <name type="scientific">Populus deltoides</name>
    <name type="common">Eastern poplar</name>
    <name type="synonym">Eastern cottonwood</name>
    <dbReference type="NCBI Taxonomy" id="3696"/>
    <lineage>
        <taxon>Eukaryota</taxon>
        <taxon>Viridiplantae</taxon>
        <taxon>Streptophyta</taxon>
        <taxon>Embryophyta</taxon>
        <taxon>Tracheophyta</taxon>
        <taxon>Spermatophyta</taxon>
        <taxon>Magnoliopsida</taxon>
        <taxon>eudicotyledons</taxon>
        <taxon>Gunneridae</taxon>
        <taxon>Pentapetalae</taxon>
        <taxon>rosids</taxon>
        <taxon>fabids</taxon>
        <taxon>Malpighiales</taxon>
        <taxon>Salicaceae</taxon>
        <taxon>Saliceae</taxon>
        <taxon>Populus</taxon>
    </lineage>
</organism>
<protein>
    <submittedName>
        <fullName evidence="2">Uncharacterized protein</fullName>
    </submittedName>
</protein>
<feature type="compositionally biased region" description="Pro residues" evidence="1">
    <location>
        <begin position="108"/>
        <end position="123"/>
    </location>
</feature>
<name>A0A8T2YD99_POPDE</name>
<feature type="compositionally biased region" description="Low complexity" evidence="1">
    <location>
        <begin position="89"/>
        <end position="107"/>
    </location>
</feature>
<gene>
    <name evidence="2" type="ORF">H0E87_014342</name>
</gene>
<evidence type="ECO:0000313" key="3">
    <source>
        <dbReference type="Proteomes" id="UP000807159"/>
    </source>
</evidence>
<dbReference type="Proteomes" id="UP000807159">
    <property type="component" value="Chromosome 7"/>
</dbReference>
<reference evidence="2" key="1">
    <citation type="journal article" date="2021" name="J. Hered.">
        <title>Genome Assembly of Salicaceae Populus deltoides (Eastern Cottonwood) I-69 Based on Nanopore Sequencing and Hi-C Technologies.</title>
        <authorList>
            <person name="Bai S."/>
            <person name="Wu H."/>
            <person name="Zhang J."/>
            <person name="Pan Z."/>
            <person name="Zhao W."/>
            <person name="Li Z."/>
            <person name="Tong C."/>
        </authorList>
    </citation>
    <scope>NUCLEOTIDE SEQUENCE</scope>
    <source>
        <tissue evidence="2">Leaf</tissue>
    </source>
</reference>
<feature type="region of interest" description="Disordered" evidence="1">
    <location>
        <begin position="89"/>
        <end position="128"/>
    </location>
</feature>